<dbReference type="PANTHER" id="PTHR33710">
    <property type="entry name" value="BNAC02G09200D PROTEIN"/>
    <property type="match status" value="1"/>
</dbReference>
<dbReference type="EMBL" id="QGNW01001456">
    <property type="protein sequence ID" value="RVW40677.1"/>
    <property type="molecule type" value="Genomic_DNA"/>
</dbReference>
<comment type="caution">
    <text evidence="1">The sequence shown here is derived from an EMBL/GenBank/DDBJ whole genome shotgun (WGS) entry which is preliminary data.</text>
</comment>
<evidence type="ECO:0008006" key="3">
    <source>
        <dbReference type="Google" id="ProtNLM"/>
    </source>
</evidence>
<sequence>MGGIVHSREPPMVPCGVQQGGILTSLMRRFSEIIKDLELRATFTGRSLHVRGGLNNQSNSRLDRFLVSENWEGHFTGVVQCVLPKPVSNHSPILSNKGDVRRDPMPFKFENMWLKEKGFKDKLQA</sequence>
<dbReference type="InterPro" id="IPR036691">
    <property type="entry name" value="Endo/exonu/phosph_ase_sf"/>
</dbReference>
<organism evidence="1 2">
    <name type="scientific">Vitis vinifera</name>
    <name type="common">Grape</name>
    <dbReference type="NCBI Taxonomy" id="29760"/>
    <lineage>
        <taxon>Eukaryota</taxon>
        <taxon>Viridiplantae</taxon>
        <taxon>Streptophyta</taxon>
        <taxon>Embryophyta</taxon>
        <taxon>Tracheophyta</taxon>
        <taxon>Spermatophyta</taxon>
        <taxon>Magnoliopsida</taxon>
        <taxon>eudicotyledons</taxon>
        <taxon>Gunneridae</taxon>
        <taxon>Pentapetalae</taxon>
        <taxon>rosids</taxon>
        <taxon>Vitales</taxon>
        <taxon>Vitaceae</taxon>
        <taxon>Viteae</taxon>
        <taxon>Vitis</taxon>
    </lineage>
</organism>
<proteinExistence type="predicted"/>
<accession>A0A438DZ74</accession>
<dbReference type="PANTHER" id="PTHR33710:SF71">
    <property type="entry name" value="ENDONUCLEASE_EXONUCLEASE_PHOSPHATASE DOMAIN-CONTAINING PROTEIN"/>
    <property type="match status" value="1"/>
</dbReference>
<protein>
    <recommendedName>
        <fullName evidence="3">Reverse transcriptase domain-containing protein</fullName>
    </recommendedName>
</protein>
<evidence type="ECO:0000313" key="2">
    <source>
        <dbReference type="Proteomes" id="UP000288805"/>
    </source>
</evidence>
<name>A0A438DZ74_VITVI</name>
<dbReference type="Proteomes" id="UP000288805">
    <property type="component" value="Unassembled WGS sequence"/>
</dbReference>
<reference evidence="1 2" key="1">
    <citation type="journal article" date="2018" name="PLoS Genet.">
        <title>Population sequencing reveals clonal diversity and ancestral inbreeding in the grapevine cultivar Chardonnay.</title>
        <authorList>
            <person name="Roach M.J."/>
            <person name="Johnson D.L."/>
            <person name="Bohlmann J."/>
            <person name="van Vuuren H.J."/>
            <person name="Jones S.J."/>
            <person name="Pretorius I.S."/>
            <person name="Schmidt S.A."/>
            <person name="Borneman A.R."/>
        </authorList>
    </citation>
    <scope>NUCLEOTIDE SEQUENCE [LARGE SCALE GENOMIC DNA]</scope>
    <source>
        <strain evidence="2">cv. Chardonnay</strain>
        <tissue evidence="1">Leaf</tissue>
    </source>
</reference>
<dbReference type="AlphaFoldDB" id="A0A438DZ74"/>
<evidence type="ECO:0000313" key="1">
    <source>
        <dbReference type="EMBL" id="RVW40677.1"/>
    </source>
</evidence>
<dbReference type="SUPFAM" id="SSF56219">
    <property type="entry name" value="DNase I-like"/>
    <property type="match status" value="1"/>
</dbReference>
<gene>
    <name evidence="1" type="ORF">CK203_079127</name>
</gene>